<dbReference type="GO" id="GO:0043138">
    <property type="term" value="F:3'-5' DNA helicase activity"/>
    <property type="evidence" value="ECO:0007669"/>
    <property type="project" value="UniProtKB-EC"/>
</dbReference>
<dbReference type="SUPFAM" id="SSF52540">
    <property type="entry name" value="P-loop containing nucleoside triphosphate hydrolases"/>
    <property type="match status" value="2"/>
</dbReference>
<evidence type="ECO:0000313" key="8">
    <source>
        <dbReference type="EMBL" id="CAB3980464.1"/>
    </source>
</evidence>
<dbReference type="Pfam" id="PF09382">
    <property type="entry name" value="RQC"/>
    <property type="match status" value="1"/>
</dbReference>
<reference evidence="8" key="1">
    <citation type="submission" date="2020-04" db="EMBL/GenBank/DDBJ databases">
        <authorList>
            <person name="Alioto T."/>
            <person name="Alioto T."/>
            <person name="Gomez Garrido J."/>
        </authorList>
    </citation>
    <scope>NUCLEOTIDE SEQUENCE</scope>
    <source>
        <strain evidence="8">A484AB</strain>
    </source>
</reference>
<keyword evidence="8" id="KW-0067">ATP-binding</keyword>
<evidence type="ECO:0000313" key="9">
    <source>
        <dbReference type="Proteomes" id="UP001152795"/>
    </source>
</evidence>
<dbReference type="Gene3D" id="1.10.10.10">
    <property type="entry name" value="Winged helix-like DNA-binding domain superfamily/Winged helix DNA-binding domain"/>
    <property type="match status" value="1"/>
</dbReference>
<dbReference type="OrthoDB" id="10261556at2759"/>
<evidence type="ECO:0000256" key="5">
    <source>
        <dbReference type="ARBA" id="ARBA00034808"/>
    </source>
</evidence>
<dbReference type="Pfam" id="PF00271">
    <property type="entry name" value="Helicase_C"/>
    <property type="match status" value="2"/>
</dbReference>
<dbReference type="Pfam" id="PF16124">
    <property type="entry name" value="RecQ_Zn_bind"/>
    <property type="match status" value="1"/>
</dbReference>
<evidence type="ECO:0000256" key="4">
    <source>
        <dbReference type="ARBA" id="ARBA00034617"/>
    </source>
</evidence>
<dbReference type="GO" id="GO:0005737">
    <property type="term" value="C:cytoplasm"/>
    <property type="evidence" value="ECO:0007669"/>
    <property type="project" value="TreeGrafter"/>
</dbReference>
<dbReference type="AlphaFoldDB" id="A0A7D9HBC7"/>
<dbReference type="GO" id="GO:0000724">
    <property type="term" value="P:double-strand break repair via homologous recombination"/>
    <property type="evidence" value="ECO:0007669"/>
    <property type="project" value="TreeGrafter"/>
</dbReference>
<keyword evidence="3" id="KW-0413">Isomerase</keyword>
<dbReference type="PANTHER" id="PTHR13710:SF105">
    <property type="entry name" value="ATP-DEPENDENT DNA HELICASE Q1"/>
    <property type="match status" value="1"/>
</dbReference>
<dbReference type="GO" id="GO:0009378">
    <property type="term" value="F:four-way junction helicase activity"/>
    <property type="evidence" value="ECO:0007669"/>
    <property type="project" value="TreeGrafter"/>
</dbReference>
<feature type="domain" description="Helicase C-terminal" evidence="7">
    <location>
        <begin position="330"/>
        <end position="415"/>
    </location>
</feature>
<dbReference type="GO" id="GO:0006260">
    <property type="term" value="P:DNA replication"/>
    <property type="evidence" value="ECO:0007669"/>
    <property type="project" value="InterPro"/>
</dbReference>
<dbReference type="Gene3D" id="3.40.50.300">
    <property type="entry name" value="P-loop containing nucleotide triphosphate hydrolases"/>
    <property type="match status" value="2"/>
</dbReference>
<comment type="catalytic activity">
    <reaction evidence="4">
        <text>Couples ATP hydrolysis with the unwinding of duplex DNA by translocating in the 3'-5' direction.</text>
        <dbReference type="EC" id="5.6.2.4"/>
    </reaction>
</comment>
<keyword evidence="9" id="KW-1185">Reference proteome</keyword>
<feature type="non-terminal residue" evidence="8">
    <location>
        <position position="415"/>
    </location>
</feature>
<dbReference type="InterPro" id="IPR036388">
    <property type="entry name" value="WH-like_DNA-bd_sf"/>
</dbReference>
<evidence type="ECO:0000256" key="3">
    <source>
        <dbReference type="ARBA" id="ARBA00023235"/>
    </source>
</evidence>
<evidence type="ECO:0000259" key="7">
    <source>
        <dbReference type="PROSITE" id="PS51194"/>
    </source>
</evidence>
<dbReference type="Proteomes" id="UP001152795">
    <property type="component" value="Unassembled WGS sequence"/>
</dbReference>
<dbReference type="InterPro" id="IPR036390">
    <property type="entry name" value="WH_DNA-bd_sf"/>
</dbReference>
<organism evidence="8 9">
    <name type="scientific">Paramuricea clavata</name>
    <name type="common">Red gorgonian</name>
    <name type="synonym">Violescent sea-whip</name>
    <dbReference type="NCBI Taxonomy" id="317549"/>
    <lineage>
        <taxon>Eukaryota</taxon>
        <taxon>Metazoa</taxon>
        <taxon>Cnidaria</taxon>
        <taxon>Anthozoa</taxon>
        <taxon>Octocorallia</taxon>
        <taxon>Malacalcyonacea</taxon>
        <taxon>Plexauridae</taxon>
        <taxon>Paramuricea</taxon>
    </lineage>
</organism>
<gene>
    <name evidence="8" type="ORF">PACLA_8A045278</name>
</gene>
<dbReference type="PANTHER" id="PTHR13710">
    <property type="entry name" value="DNA HELICASE RECQ FAMILY MEMBER"/>
    <property type="match status" value="1"/>
</dbReference>
<dbReference type="GO" id="GO:0005694">
    <property type="term" value="C:chromosome"/>
    <property type="evidence" value="ECO:0007669"/>
    <property type="project" value="TreeGrafter"/>
</dbReference>
<keyword evidence="2" id="KW-0238">DNA-binding</keyword>
<dbReference type="EC" id="5.6.2.4" evidence="5"/>
<dbReference type="InterPro" id="IPR001650">
    <property type="entry name" value="Helicase_C-like"/>
</dbReference>
<dbReference type="GO" id="GO:0003677">
    <property type="term" value="F:DNA binding"/>
    <property type="evidence" value="ECO:0007669"/>
    <property type="project" value="UniProtKB-KW"/>
</dbReference>
<evidence type="ECO:0000256" key="2">
    <source>
        <dbReference type="ARBA" id="ARBA00023125"/>
    </source>
</evidence>
<dbReference type="SMART" id="SM00490">
    <property type="entry name" value="HELICc"/>
    <property type="match status" value="2"/>
</dbReference>
<protein>
    <recommendedName>
        <fullName evidence="5">DNA 3'-5' helicase</fullName>
        <ecNumber evidence="5">5.6.2.4</ecNumber>
    </recommendedName>
    <alternativeName>
        <fullName evidence="6">DNA 3'-5' helicase Q1</fullName>
    </alternativeName>
</protein>
<proteinExistence type="inferred from homology"/>
<dbReference type="InterPro" id="IPR018982">
    <property type="entry name" value="RQC_domain"/>
</dbReference>
<dbReference type="PROSITE" id="PS51194">
    <property type="entry name" value="HELICASE_CTER"/>
    <property type="match status" value="1"/>
</dbReference>
<keyword evidence="8" id="KW-0378">Hydrolase</keyword>
<comment type="caution">
    <text evidence="8">The sequence shown here is derived from an EMBL/GenBank/DDBJ whole genome shotgun (WGS) entry which is preliminary data.</text>
</comment>
<comment type="similarity">
    <text evidence="1">Belongs to the helicase family. RecQ subfamily.</text>
</comment>
<name>A0A7D9HBC7_PARCT</name>
<keyword evidence="8" id="KW-0547">Nucleotide-binding</keyword>
<dbReference type="SUPFAM" id="SSF46785">
    <property type="entry name" value="Winged helix' DNA-binding domain"/>
    <property type="match status" value="1"/>
</dbReference>
<keyword evidence="8" id="KW-0347">Helicase</keyword>
<dbReference type="EMBL" id="CACRXK020000292">
    <property type="protein sequence ID" value="CAB3980464.1"/>
    <property type="molecule type" value="Genomic_DNA"/>
</dbReference>
<sequence>RPNLVFQVIDRQGSDHSSLVGLVKNEFDGSCGIVYCQQRKDTVEVAYQLQKYGINATYYHAGLDVYKRHQIAENWKAGKIDVICATVAFGMGIDKKKSKNYVQESGRAGRDGTEAHCIVFFKFEDMTIHLKNMSALPDGGEKQQRLKSLNHMVDYCMIPSCRKSQLVRYFDGASSSSCNERCDVCKQPPNPPLNGTEHAKSVVACVQSMIKIDSNVSVKYLALTYGGSRSKEIVNKGYVNAQNHGSGSKDFNSKTMYKFIHLLITGGILQEKLRTVSDTKTTPLLVLGTATQRTRDAIINHLQLPDVNVLLQSSDRPNLVFEVIDRQGSDHSTLVGLVKNEFDGSCGIVYCQQRKDTVEVAYRLQRSGINATYYHAGLDVYKRHQIAENWKAGKIDVICATVAFGMGIDKKKSSL</sequence>
<evidence type="ECO:0000256" key="1">
    <source>
        <dbReference type="ARBA" id="ARBA00005446"/>
    </source>
</evidence>
<evidence type="ECO:0000256" key="6">
    <source>
        <dbReference type="ARBA" id="ARBA00044566"/>
    </source>
</evidence>
<dbReference type="InterPro" id="IPR032284">
    <property type="entry name" value="RecQ_Zn-bd"/>
</dbReference>
<accession>A0A7D9HBC7</accession>
<dbReference type="InterPro" id="IPR027417">
    <property type="entry name" value="P-loop_NTPase"/>
</dbReference>